<keyword evidence="11" id="KW-1185">Reference proteome</keyword>
<evidence type="ECO:0000313" key="10">
    <source>
        <dbReference type="EMBL" id="QEG23362.1"/>
    </source>
</evidence>
<dbReference type="Pfam" id="PF22692">
    <property type="entry name" value="LlgE_F_G_D1"/>
    <property type="match status" value="1"/>
</dbReference>
<dbReference type="Pfam" id="PF07559">
    <property type="entry name" value="FlgE_D2"/>
    <property type="match status" value="1"/>
</dbReference>
<keyword evidence="4 5" id="KW-0975">Bacterial flagellum</keyword>
<dbReference type="GO" id="GO:0071978">
    <property type="term" value="P:bacterial-type flagellum-dependent swarming motility"/>
    <property type="evidence" value="ECO:0007669"/>
    <property type="project" value="TreeGrafter"/>
</dbReference>
<dbReference type="NCBIfam" id="TIGR03506">
    <property type="entry name" value="FlgEFG_subfam"/>
    <property type="match status" value="1"/>
</dbReference>
<dbReference type="AlphaFoldDB" id="A0A5B9PEQ2"/>
<evidence type="ECO:0000259" key="9">
    <source>
        <dbReference type="Pfam" id="PF22692"/>
    </source>
</evidence>
<evidence type="ECO:0000313" key="11">
    <source>
        <dbReference type="Proteomes" id="UP000322214"/>
    </source>
</evidence>
<dbReference type="SUPFAM" id="SSF117143">
    <property type="entry name" value="Flagellar hook protein flgE"/>
    <property type="match status" value="1"/>
</dbReference>
<evidence type="ECO:0000256" key="5">
    <source>
        <dbReference type="RuleBase" id="RU362116"/>
    </source>
</evidence>
<comment type="subcellular location">
    <subcellularLocation>
        <location evidence="1 5">Bacterial flagellum basal body</location>
    </subcellularLocation>
</comment>
<dbReference type="STRING" id="980251.GCA_001642875_02814"/>
<proteinExistence type="inferred from homology"/>
<dbReference type="Proteomes" id="UP000322214">
    <property type="component" value="Chromosome"/>
</dbReference>
<protein>
    <recommendedName>
        <fullName evidence="3 5">Flagellar hook protein FlgE</fullName>
    </recommendedName>
</protein>
<dbReference type="InterPro" id="IPR020013">
    <property type="entry name" value="Flagellar_FlgE/F/G"/>
</dbReference>
<sequence length="546" mass="56808">MSALTTGVSGLRAHQQQLDVVANNLANMNTTGFKSQMAAFADLTYNTVQSGSGANDANGGVNPQQIGSGVRVSQISRSFGQGSLETTGELLDFAIQGEGFFVLEAADGQNVYSRAGSFSLDELGNLVDPATGFQVQRTGDVGESSDENFGFQVEGTNSINVPLGAAIPGTITETVDFHGNLPTFANPPGVEVLTSAEPYATTTGPADATTLLSDLTINTTDYVVGDTVEISGTNPDGTPFTASVDAVAATMQDLVDEVNSVLIGAVAELNPNGTLEITADETGEAFASLTLQDGSGNVGETQFARTSMVVSNEGTDGDSYEVSVELFDKRGTDHRVGFEFFKQSDNSWNLVATLESNSGETFDAEVNNIFFNEDGTFSIAGETGDGDTNIELNFDTVVETQVIELSFDNMNHMATDYSLSVVQDGSPPGTLVSLAVDGTGELTGLSSSGKTFALAQLSIASFANVNGLEGLGGNFYQESVNSGAASIGTGLSGVRGQVIGNQLEGSNVDLALEFTRLIVAQRGFSANARTITVADEVLEELTSIVR</sequence>
<dbReference type="InterPro" id="IPR010930">
    <property type="entry name" value="Flg_bb/hook_C_dom"/>
</dbReference>
<dbReference type="Pfam" id="PF00460">
    <property type="entry name" value="Flg_bb_rod"/>
    <property type="match status" value="1"/>
</dbReference>
<dbReference type="GO" id="GO:0005829">
    <property type="term" value="C:cytosol"/>
    <property type="evidence" value="ECO:0007669"/>
    <property type="project" value="TreeGrafter"/>
</dbReference>
<comment type="similarity">
    <text evidence="2 5">Belongs to the flagella basal body rod proteins family.</text>
</comment>
<keyword evidence="10" id="KW-0282">Flagellum</keyword>
<feature type="domain" description="Flagellar basal body rod protein N-terminal" evidence="6">
    <location>
        <begin position="4"/>
        <end position="34"/>
    </location>
</feature>
<evidence type="ECO:0000259" key="6">
    <source>
        <dbReference type="Pfam" id="PF00460"/>
    </source>
</evidence>
<dbReference type="PANTHER" id="PTHR30435:SF1">
    <property type="entry name" value="FLAGELLAR HOOK PROTEIN FLGE"/>
    <property type="match status" value="1"/>
</dbReference>
<accession>A0A5B9PEQ2</accession>
<dbReference type="RefSeq" id="WP_075082147.1">
    <property type="nucleotide sequence ID" value="NZ_CP042912.1"/>
</dbReference>
<feature type="domain" description="Flagellar hook protein FlgE/F/G-like D1" evidence="9">
    <location>
        <begin position="94"/>
        <end position="162"/>
    </location>
</feature>
<dbReference type="InterPro" id="IPR053967">
    <property type="entry name" value="LlgE_F_G-like_D1"/>
</dbReference>
<feature type="domain" description="Flagellar hook protein FlgE D2" evidence="8">
    <location>
        <begin position="318"/>
        <end position="425"/>
    </location>
</feature>
<dbReference type="GO" id="GO:0009424">
    <property type="term" value="C:bacterial-type flagellum hook"/>
    <property type="evidence" value="ECO:0007669"/>
    <property type="project" value="TreeGrafter"/>
</dbReference>
<dbReference type="InterPro" id="IPR011491">
    <property type="entry name" value="FlgE_D2"/>
</dbReference>
<dbReference type="InterPro" id="IPR037925">
    <property type="entry name" value="FlgE/F/G-like"/>
</dbReference>
<dbReference type="GO" id="GO:0009425">
    <property type="term" value="C:bacterial-type flagellum basal body"/>
    <property type="evidence" value="ECO:0007669"/>
    <property type="project" value="UniProtKB-SubCell"/>
</dbReference>
<evidence type="ECO:0000256" key="4">
    <source>
        <dbReference type="ARBA" id="ARBA00023143"/>
    </source>
</evidence>
<evidence type="ECO:0000256" key="2">
    <source>
        <dbReference type="ARBA" id="ARBA00009677"/>
    </source>
</evidence>
<dbReference type="InterPro" id="IPR001444">
    <property type="entry name" value="Flag_bb_rod_N"/>
</dbReference>
<evidence type="ECO:0000256" key="3">
    <source>
        <dbReference type="ARBA" id="ARBA00019015"/>
    </source>
</evidence>
<dbReference type="EMBL" id="CP042912">
    <property type="protein sequence ID" value="QEG23362.1"/>
    <property type="molecule type" value="Genomic_DNA"/>
</dbReference>
<evidence type="ECO:0000259" key="7">
    <source>
        <dbReference type="Pfam" id="PF06429"/>
    </source>
</evidence>
<comment type="function">
    <text evidence="5">A flexible structure which links the flagellar filament to the drive apparatus in the basal body.</text>
</comment>
<keyword evidence="10" id="KW-0966">Cell projection</keyword>
<dbReference type="OrthoDB" id="9804559at2"/>
<organism evidence="10 11">
    <name type="scientific">Mariniblastus fucicola</name>
    <dbReference type="NCBI Taxonomy" id="980251"/>
    <lineage>
        <taxon>Bacteria</taxon>
        <taxon>Pseudomonadati</taxon>
        <taxon>Planctomycetota</taxon>
        <taxon>Planctomycetia</taxon>
        <taxon>Pirellulales</taxon>
        <taxon>Pirellulaceae</taxon>
        <taxon>Mariniblastus</taxon>
    </lineage>
</organism>
<dbReference type="KEGG" id="mff:MFFC18_32600"/>
<evidence type="ECO:0000256" key="1">
    <source>
        <dbReference type="ARBA" id="ARBA00004117"/>
    </source>
</evidence>
<feature type="domain" description="Flagellar basal-body/hook protein C-terminal" evidence="7">
    <location>
        <begin position="503"/>
        <end position="543"/>
    </location>
</feature>
<reference evidence="10 11" key="1">
    <citation type="submission" date="2019-08" db="EMBL/GenBank/DDBJ databases">
        <title>Deep-cultivation of Planctomycetes and their phenomic and genomic characterization uncovers novel biology.</title>
        <authorList>
            <person name="Wiegand S."/>
            <person name="Jogler M."/>
            <person name="Boedeker C."/>
            <person name="Pinto D."/>
            <person name="Vollmers J."/>
            <person name="Rivas-Marin E."/>
            <person name="Kohn T."/>
            <person name="Peeters S.H."/>
            <person name="Heuer A."/>
            <person name="Rast P."/>
            <person name="Oberbeckmann S."/>
            <person name="Bunk B."/>
            <person name="Jeske O."/>
            <person name="Meyerdierks A."/>
            <person name="Storesund J.E."/>
            <person name="Kallscheuer N."/>
            <person name="Luecker S."/>
            <person name="Lage O.M."/>
            <person name="Pohl T."/>
            <person name="Merkel B.J."/>
            <person name="Hornburger P."/>
            <person name="Mueller R.-W."/>
            <person name="Bruemmer F."/>
            <person name="Labrenz M."/>
            <person name="Spormann A.M."/>
            <person name="Op den Camp H."/>
            <person name="Overmann J."/>
            <person name="Amann R."/>
            <person name="Jetten M.S.M."/>
            <person name="Mascher T."/>
            <person name="Medema M.H."/>
            <person name="Devos D.P."/>
            <person name="Kaster A.-K."/>
            <person name="Ovreas L."/>
            <person name="Rohde M."/>
            <person name="Galperin M.Y."/>
            <person name="Jogler C."/>
        </authorList>
    </citation>
    <scope>NUCLEOTIDE SEQUENCE [LARGE SCALE GENOMIC DNA]</scope>
    <source>
        <strain evidence="10 11">FC18</strain>
    </source>
</reference>
<keyword evidence="10" id="KW-0969">Cilium</keyword>
<gene>
    <name evidence="10" type="primary">flgE</name>
    <name evidence="10" type="ORF">MFFC18_32600</name>
</gene>
<dbReference type="Pfam" id="PF06429">
    <property type="entry name" value="Flg_bbr_C"/>
    <property type="match status" value="1"/>
</dbReference>
<dbReference type="Gene3D" id="2.60.98.20">
    <property type="entry name" value="Flagellar hook protein FlgE"/>
    <property type="match status" value="1"/>
</dbReference>
<name>A0A5B9PEQ2_9BACT</name>
<evidence type="ECO:0000259" key="8">
    <source>
        <dbReference type="Pfam" id="PF07559"/>
    </source>
</evidence>
<dbReference type="InterPro" id="IPR037058">
    <property type="entry name" value="Falgellar_hook_FlgE_sf"/>
</dbReference>
<dbReference type="PANTHER" id="PTHR30435">
    <property type="entry name" value="FLAGELLAR PROTEIN"/>
    <property type="match status" value="1"/>
</dbReference>